<feature type="domain" description="Peptidase M16 N-terminal" evidence="3">
    <location>
        <begin position="477"/>
        <end position="616"/>
    </location>
</feature>
<dbReference type="InterPro" id="IPR011765">
    <property type="entry name" value="Pept_M16_N"/>
</dbReference>
<feature type="signal peptide" evidence="2">
    <location>
        <begin position="1"/>
        <end position="19"/>
    </location>
</feature>
<evidence type="ECO:0000256" key="2">
    <source>
        <dbReference type="SAM" id="SignalP"/>
    </source>
</evidence>
<dbReference type="Pfam" id="PF00675">
    <property type="entry name" value="Peptidase_M16"/>
    <property type="match status" value="2"/>
</dbReference>
<dbReference type="InterPro" id="IPR007863">
    <property type="entry name" value="Peptidase_M16_C"/>
</dbReference>
<keyword evidence="5" id="KW-0645">Protease</keyword>
<keyword evidence="2" id="KW-0732">Signal</keyword>
<feature type="chain" id="PRO_5015392596" evidence="2">
    <location>
        <begin position="20"/>
        <end position="868"/>
    </location>
</feature>
<dbReference type="InterPro" id="IPR050361">
    <property type="entry name" value="MPP/UQCRC_Complex"/>
</dbReference>
<dbReference type="EMBL" id="NIGF01000001">
    <property type="protein sequence ID" value="PQV65369.1"/>
    <property type="molecule type" value="Genomic_DNA"/>
</dbReference>
<keyword evidence="5" id="KW-0378">Hydrolase</keyword>
<feature type="domain" description="Peptidase M16 N-terminal" evidence="3">
    <location>
        <begin position="33"/>
        <end position="178"/>
    </location>
</feature>
<dbReference type="RefSeq" id="WP_105482111.1">
    <property type="nucleotide sequence ID" value="NZ_NIGF01000001.1"/>
</dbReference>
<evidence type="ECO:0000313" key="6">
    <source>
        <dbReference type="Proteomes" id="UP000237684"/>
    </source>
</evidence>
<dbReference type="Pfam" id="PF05193">
    <property type="entry name" value="Peptidase_M16_C"/>
    <property type="match status" value="2"/>
</dbReference>
<sequence length="868" mass="94025">MKRFLLFLALASASASAHAQVVQKRTLPNGLTVLAQENHASPVVSVRIYVKTGSIYEDQFLGAGLSHLFEHTLFEGTKTRNKKALNDEIQAIGGQSNAYTSYDVTCYYITTASPYFGRALDVLADMTQNATFPENEIKVQQGVIHNEMNLGEDDPGRALSELFSSTAFRVHPARYPIIGFKPQFDKISRDDIISYYKSHYTPGNAVLSIAGDVSAPAVFDRAEKEFGNWERQAPQALALPAEPLQSSPRRAVVEQDVNLTYLQMGWHTIPLQSPDLYALDTLAQILGGGESSRLVREVQENQNLVSSIAAFSGTPNYDAGIFGIRAVMPPKNISKAERSIKTQVEKIKKNGVSEAELVRAKRQIRAAFIFGKQGVENQAEQNAYDELGTGDPTYSTRYVNRIAGVSVAQVKAVANKYLLSDGLTTAIIKPRLKAAKATKNEGKPAAPRAIAGNSKVPAPKVVTLPNGVKLVLRPNKSAPTVSIVAMGLGGVRLENSKQGGISSLAAQMLTRGTTKRSAEQIAGLVDDLGGSLSGFTGYNAWGIESNFLASDWRRGLNLVAESALHPTFPSSELAKVKAQTLDAIAAQDDDPMSSASILLRKTFFGSHPYGRNTLGTTQSVKSIDRAQLAAFWNSVLQPKSTVLTVSGQFDPKQVEAVARMLFGSYRSQTRLPKAPGAVTPPPSFTLGQKTRAGLTQSVLWYGFPAVNLKSEDRYALDVLDAALSGADLPGGRLHERLRNNQLVYVVHAYDSPALDGGMFVIYAATEPKNKATVRQIIEEEVQKVRDADISPEELERAKTMMISAHAIDLQTNADQARDLASNQLFGLGVNSSASYAAKINKITLKDVRRVANQYLNLENAALATVDPS</sequence>
<dbReference type="GO" id="GO:0006508">
    <property type="term" value="P:proteolysis"/>
    <property type="evidence" value="ECO:0007669"/>
    <property type="project" value="UniProtKB-KW"/>
</dbReference>
<evidence type="ECO:0000313" key="5">
    <source>
        <dbReference type="EMBL" id="PQV65369.1"/>
    </source>
</evidence>
<reference evidence="5 6" key="1">
    <citation type="journal article" date="2018" name="Syst. Appl. Microbiol.">
        <title>Abditibacterium utsteinense sp. nov., the first cultivated member of candidate phylum FBP, isolated from ice-free Antarctic soil samples.</title>
        <authorList>
            <person name="Tahon G."/>
            <person name="Tytgat B."/>
            <person name="Lebbe L."/>
            <person name="Carlier A."/>
            <person name="Willems A."/>
        </authorList>
    </citation>
    <scope>NUCLEOTIDE SEQUENCE [LARGE SCALE GENOMIC DNA]</scope>
    <source>
        <strain evidence="5 6">LMG 29911</strain>
    </source>
</reference>
<comment type="similarity">
    <text evidence="1">Belongs to the peptidase M16 family.</text>
</comment>
<dbReference type="GO" id="GO:0008233">
    <property type="term" value="F:peptidase activity"/>
    <property type="evidence" value="ECO:0007669"/>
    <property type="project" value="UniProtKB-KW"/>
</dbReference>
<organism evidence="5 6">
    <name type="scientific">Abditibacterium utsteinense</name>
    <dbReference type="NCBI Taxonomy" id="1960156"/>
    <lineage>
        <taxon>Bacteria</taxon>
        <taxon>Pseudomonadati</taxon>
        <taxon>Abditibacteriota</taxon>
        <taxon>Abditibacteriia</taxon>
        <taxon>Abditibacteriales</taxon>
        <taxon>Abditibacteriaceae</taxon>
        <taxon>Abditibacterium</taxon>
    </lineage>
</organism>
<feature type="domain" description="Peptidase M16 C-terminal" evidence="4">
    <location>
        <begin position="186"/>
        <end position="363"/>
    </location>
</feature>
<dbReference type="Proteomes" id="UP000237684">
    <property type="component" value="Unassembled WGS sequence"/>
</dbReference>
<name>A0A2S8SX90_9BACT</name>
<gene>
    <name evidence="5" type="ORF">B1R32_101109</name>
</gene>
<protein>
    <submittedName>
        <fullName evidence="5">Zinc protease</fullName>
    </submittedName>
</protein>
<comment type="caution">
    <text evidence="5">The sequence shown here is derived from an EMBL/GenBank/DDBJ whole genome shotgun (WGS) entry which is preliminary data.</text>
</comment>
<keyword evidence="6" id="KW-1185">Reference proteome</keyword>
<dbReference type="PANTHER" id="PTHR11851:SF49">
    <property type="entry name" value="MITOCHONDRIAL-PROCESSING PEPTIDASE SUBUNIT ALPHA"/>
    <property type="match status" value="1"/>
</dbReference>
<dbReference type="Gene3D" id="3.30.830.10">
    <property type="entry name" value="Metalloenzyme, LuxS/M16 peptidase-like"/>
    <property type="match status" value="4"/>
</dbReference>
<evidence type="ECO:0000259" key="4">
    <source>
        <dbReference type="Pfam" id="PF05193"/>
    </source>
</evidence>
<dbReference type="InParanoid" id="A0A2S8SX90"/>
<dbReference type="AlphaFoldDB" id="A0A2S8SX90"/>
<evidence type="ECO:0000259" key="3">
    <source>
        <dbReference type="Pfam" id="PF00675"/>
    </source>
</evidence>
<dbReference type="SUPFAM" id="SSF63411">
    <property type="entry name" value="LuxS/MPP-like metallohydrolase"/>
    <property type="match status" value="4"/>
</dbReference>
<dbReference type="OrthoDB" id="9811314at2"/>
<proteinExistence type="inferred from homology"/>
<accession>A0A2S8SX90</accession>
<dbReference type="PANTHER" id="PTHR11851">
    <property type="entry name" value="METALLOPROTEASE"/>
    <property type="match status" value="1"/>
</dbReference>
<dbReference type="InterPro" id="IPR011249">
    <property type="entry name" value="Metalloenz_LuxS/M16"/>
</dbReference>
<dbReference type="GO" id="GO:0046872">
    <property type="term" value="F:metal ion binding"/>
    <property type="evidence" value="ECO:0007669"/>
    <property type="project" value="InterPro"/>
</dbReference>
<evidence type="ECO:0000256" key="1">
    <source>
        <dbReference type="ARBA" id="ARBA00007261"/>
    </source>
</evidence>
<feature type="domain" description="Peptidase M16 C-terminal" evidence="4">
    <location>
        <begin position="622"/>
        <end position="800"/>
    </location>
</feature>